<feature type="region of interest" description="Disordered" evidence="1">
    <location>
        <begin position="37"/>
        <end position="66"/>
    </location>
</feature>
<proteinExistence type="predicted"/>
<gene>
    <name evidence="3" type="primary">LOC101379793</name>
</gene>
<evidence type="ECO:0000313" key="2">
    <source>
        <dbReference type="Proteomes" id="UP000245340"/>
    </source>
</evidence>
<sequence length="210" mass="22731">MTIVFSRQLSVQPLGVSARVRSGGRSGARARTAGNDCLAPARECPPNRTRSGSGVPGSLRSSARGLGGTRLRGRFDTSLLVHVCKSSLGFRSRSATAGLLRPPQALSFPGFAILFCECFTFARPASDPPVRSRTPSRTVVTVPWKAWHGRGARTLALCREGATLSSNLIRCKRRSQPGSRQKKLLIGKQRHLVGDEDNASKQMFFLTDLI</sequence>
<name>A0A9B0GDX4_ODORO</name>
<reference evidence="3" key="1">
    <citation type="submission" date="2025-08" db="UniProtKB">
        <authorList>
            <consortium name="RefSeq"/>
        </authorList>
    </citation>
    <scope>IDENTIFICATION</scope>
</reference>
<dbReference type="Proteomes" id="UP000245340">
    <property type="component" value="Unplaced"/>
</dbReference>
<dbReference type="RefSeq" id="XP_004398133.1">
    <property type="nucleotide sequence ID" value="XM_004398076.1"/>
</dbReference>
<accession>A0A9B0GDX4</accession>
<protein>
    <submittedName>
        <fullName evidence="3">Uncharacterized protein LOC101379793</fullName>
    </submittedName>
</protein>
<evidence type="ECO:0000313" key="3">
    <source>
        <dbReference type="RefSeq" id="XP_004398133.1"/>
    </source>
</evidence>
<dbReference type="AlphaFoldDB" id="A0A9B0GDX4"/>
<keyword evidence="2" id="KW-1185">Reference proteome</keyword>
<evidence type="ECO:0000256" key="1">
    <source>
        <dbReference type="SAM" id="MobiDB-lite"/>
    </source>
</evidence>
<organism evidence="2 3">
    <name type="scientific">Odobenus rosmarus divergens</name>
    <name type="common">Pacific walrus</name>
    <dbReference type="NCBI Taxonomy" id="9708"/>
    <lineage>
        <taxon>Eukaryota</taxon>
        <taxon>Metazoa</taxon>
        <taxon>Chordata</taxon>
        <taxon>Craniata</taxon>
        <taxon>Vertebrata</taxon>
        <taxon>Euteleostomi</taxon>
        <taxon>Mammalia</taxon>
        <taxon>Eutheria</taxon>
        <taxon>Laurasiatheria</taxon>
        <taxon>Carnivora</taxon>
        <taxon>Caniformia</taxon>
        <taxon>Pinnipedia</taxon>
        <taxon>Odobenidae</taxon>
        <taxon>Odobenus</taxon>
    </lineage>
</organism>